<evidence type="ECO:0000259" key="5">
    <source>
        <dbReference type="PROSITE" id="PS01124"/>
    </source>
</evidence>
<dbReference type="InterPro" id="IPR003313">
    <property type="entry name" value="AraC-bd"/>
</dbReference>
<feature type="domain" description="HTH araC/xylS-type" evidence="5">
    <location>
        <begin position="184"/>
        <end position="283"/>
    </location>
</feature>
<keyword evidence="1" id="KW-0805">Transcription regulation</keyword>
<protein>
    <submittedName>
        <fullName evidence="6">AraC family transcriptional regulator</fullName>
    </submittedName>
</protein>
<dbReference type="InterPro" id="IPR037923">
    <property type="entry name" value="HTH-like"/>
</dbReference>
<evidence type="ECO:0000256" key="3">
    <source>
        <dbReference type="ARBA" id="ARBA00023159"/>
    </source>
</evidence>
<name>A0A5S4X6I7_9BRAD</name>
<dbReference type="InterPro" id="IPR018060">
    <property type="entry name" value="HTH_AraC"/>
</dbReference>
<dbReference type="InterPro" id="IPR018062">
    <property type="entry name" value="HTH_AraC-typ_CS"/>
</dbReference>
<dbReference type="InterPro" id="IPR009057">
    <property type="entry name" value="Homeodomain-like_sf"/>
</dbReference>
<dbReference type="CDD" id="cd06976">
    <property type="entry name" value="cupin_MtlR-like_N"/>
    <property type="match status" value="1"/>
</dbReference>
<proteinExistence type="predicted"/>
<evidence type="ECO:0000256" key="2">
    <source>
        <dbReference type="ARBA" id="ARBA00023125"/>
    </source>
</evidence>
<evidence type="ECO:0000313" key="6">
    <source>
        <dbReference type="EMBL" id="TYL88043.1"/>
    </source>
</evidence>
<dbReference type="RefSeq" id="WP_148749221.1">
    <property type="nucleotide sequence ID" value="NZ_VSSR01000005.1"/>
</dbReference>
<gene>
    <name evidence="6" type="ORF">FXB38_02325</name>
</gene>
<keyword evidence="4" id="KW-0804">Transcription</keyword>
<evidence type="ECO:0000313" key="7">
    <source>
        <dbReference type="Proteomes" id="UP000324853"/>
    </source>
</evidence>
<dbReference type="Pfam" id="PF12833">
    <property type="entry name" value="HTH_18"/>
    <property type="match status" value="1"/>
</dbReference>
<dbReference type="PROSITE" id="PS00041">
    <property type="entry name" value="HTH_ARAC_FAMILY_1"/>
    <property type="match status" value="1"/>
</dbReference>
<dbReference type="PANTHER" id="PTHR46796">
    <property type="entry name" value="HTH-TYPE TRANSCRIPTIONAL ACTIVATOR RHAS-RELATED"/>
    <property type="match status" value="1"/>
</dbReference>
<dbReference type="SMART" id="SM00342">
    <property type="entry name" value="HTH_ARAC"/>
    <property type="match status" value="1"/>
</dbReference>
<dbReference type="SUPFAM" id="SSF46689">
    <property type="entry name" value="Homeodomain-like"/>
    <property type="match status" value="2"/>
</dbReference>
<accession>A0A5S4X6I7</accession>
<organism evidence="6 7">
    <name type="scientific">Bradyrhizobium cytisi</name>
    <dbReference type="NCBI Taxonomy" id="515489"/>
    <lineage>
        <taxon>Bacteria</taxon>
        <taxon>Pseudomonadati</taxon>
        <taxon>Pseudomonadota</taxon>
        <taxon>Alphaproteobacteria</taxon>
        <taxon>Hyphomicrobiales</taxon>
        <taxon>Nitrobacteraceae</taxon>
        <taxon>Bradyrhizobium</taxon>
    </lineage>
</organism>
<keyword evidence="2" id="KW-0238">DNA-binding</keyword>
<dbReference type="AlphaFoldDB" id="A0A5S4X6I7"/>
<dbReference type="Proteomes" id="UP000324853">
    <property type="component" value="Unassembled WGS sequence"/>
</dbReference>
<sequence>MEPDLELVQIRPGESFAAWSHGYPFRTVRWHFHPEYELHMVAATTGRYFVGDFIGDFAPGNLVLTGPNLPHNWVSDIPPGTSIPLRCRIIQFSEEFIDGAIKALPELAALQPVLESSRRGVLFSSETSQRLLPLLEETMQANGMRRIELFMLIAGVLSRARGSRVLASASYLPDPSGYMSAGINKALAYLRKHLTKPFSEMDLAEIAGQTTSAFSRAFRQHTGMSLTQYVKRLRINLACQILMSDEQASIASICYEVGYNNMSNFNRQFLAEKGMTPSQFRRLLFDNINAPKAA</sequence>
<dbReference type="Gene3D" id="1.10.10.60">
    <property type="entry name" value="Homeodomain-like"/>
    <property type="match status" value="2"/>
</dbReference>
<evidence type="ECO:0000256" key="4">
    <source>
        <dbReference type="ARBA" id="ARBA00023163"/>
    </source>
</evidence>
<dbReference type="Pfam" id="PF02311">
    <property type="entry name" value="AraC_binding"/>
    <property type="match status" value="1"/>
</dbReference>
<dbReference type="InterPro" id="IPR050204">
    <property type="entry name" value="AraC_XylS_family_regulators"/>
</dbReference>
<dbReference type="PROSITE" id="PS01124">
    <property type="entry name" value="HTH_ARAC_FAMILY_2"/>
    <property type="match status" value="1"/>
</dbReference>
<dbReference type="GO" id="GO:0043565">
    <property type="term" value="F:sequence-specific DNA binding"/>
    <property type="evidence" value="ECO:0007669"/>
    <property type="project" value="InterPro"/>
</dbReference>
<dbReference type="OrthoDB" id="9816011at2"/>
<reference evidence="6 7" key="1">
    <citation type="submission" date="2019-08" db="EMBL/GenBank/DDBJ databases">
        <title>Bradyrhizobium hipponensis sp. nov., a rhizobium isolated from a Lupinus angustifolius root nodule in Tunisia.</title>
        <authorList>
            <person name="Off K."/>
            <person name="Rejili M."/>
            <person name="Mars M."/>
            <person name="Brachmann A."/>
            <person name="Marin M."/>
        </authorList>
    </citation>
    <scope>NUCLEOTIDE SEQUENCE [LARGE SCALE GENOMIC DNA]</scope>
    <source>
        <strain evidence="6 7">CTAW11</strain>
    </source>
</reference>
<evidence type="ECO:0000256" key="1">
    <source>
        <dbReference type="ARBA" id="ARBA00023015"/>
    </source>
</evidence>
<keyword evidence="3" id="KW-0010">Activator</keyword>
<comment type="caution">
    <text evidence="6">The sequence shown here is derived from an EMBL/GenBank/DDBJ whole genome shotgun (WGS) entry which is preliminary data.</text>
</comment>
<dbReference type="SUPFAM" id="SSF51215">
    <property type="entry name" value="Regulatory protein AraC"/>
    <property type="match status" value="1"/>
</dbReference>
<keyword evidence="7" id="KW-1185">Reference proteome</keyword>
<dbReference type="GO" id="GO:0003700">
    <property type="term" value="F:DNA-binding transcription factor activity"/>
    <property type="evidence" value="ECO:0007669"/>
    <property type="project" value="InterPro"/>
</dbReference>
<dbReference type="EMBL" id="VSSR01000005">
    <property type="protein sequence ID" value="TYL88043.1"/>
    <property type="molecule type" value="Genomic_DNA"/>
</dbReference>